<gene>
    <name evidence="2" type="ORF">RchiOBHm_Chr5g0033661</name>
</gene>
<name>A0A2P6QAU3_ROSCH</name>
<dbReference type="PANTHER" id="PTHR45654">
    <property type="entry name" value="HOMEOBOX-LEUCINE ZIPPER PROTEIN MERISTEM L1"/>
    <property type="match status" value="1"/>
</dbReference>
<dbReference type="AlphaFoldDB" id="A0A2P6QAU3"/>
<accession>A0A2P6QAU3</accession>
<evidence type="ECO:0000313" key="3">
    <source>
        <dbReference type="Proteomes" id="UP000238479"/>
    </source>
</evidence>
<dbReference type="Pfam" id="PF25797">
    <property type="entry name" value="PDF2_C"/>
    <property type="match status" value="1"/>
</dbReference>
<keyword evidence="3" id="KW-1185">Reference proteome</keyword>
<dbReference type="EMBL" id="PDCK01000043">
    <property type="protein sequence ID" value="PRQ31273.1"/>
    <property type="molecule type" value="Genomic_DNA"/>
</dbReference>
<organism evidence="2 3">
    <name type="scientific">Rosa chinensis</name>
    <name type="common">China rose</name>
    <dbReference type="NCBI Taxonomy" id="74649"/>
    <lineage>
        <taxon>Eukaryota</taxon>
        <taxon>Viridiplantae</taxon>
        <taxon>Streptophyta</taxon>
        <taxon>Embryophyta</taxon>
        <taxon>Tracheophyta</taxon>
        <taxon>Spermatophyta</taxon>
        <taxon>Magnoliopsida</taxon>
        <taxon>eudicotyledons</taxon>
        <taxon>Gunneridae</taxon>
        <taxon>Pentapetalae</taxon>
        <taxon>rosids</taxon>
        <taxon>fabids</taxon>
        <taxon>Rosales</taxon>
        <taxon>Rosaceae</taxon>
        <taxon>Rosoideae</taxon>
        <taxon>Rosoideae incertae sedis</taxon>
        <taxon>Rosa</taxon>
    </lineage>
</organism>
<dbReference type="InterPro" id="IPR042160">
    <property type="entry name" value="HD-Zip_IV"/>
</dbReference>
<comment type="caution">
    <text evidence="2">The sequence shown here is derived from an EMBL/GenBank/DDBJ whole genome shotgun (WGS) entry which is preliminary data.</text>
</comment>
<proteinExistence type="predicted"/>
<dbReference type="InterPro" id="IPR057993">
    <property type="entry name" value="HD-Zip_IV_C"/>
</dbReference>
<dbReference type="STRING" id="74649.A0A2P6QAU3"/>
<sequence>MPVSRSAAIHCKPWYRLTRITDVANSDSLFNAKCLDINNNYYMLMFQETRTDASGSAVVYALITSTSSDIMMDAVYEGGDSTYVNLLPSGFAILPCGTSDYAKGEGNGSDDGECLLTVGFRVVCDGGQPTSKLTMLSVKTKLISSPPAFRRSELALQINDGP</sequence>
<dbReference type="PANTHER" id="PTHR45654:SF49">
    <property type="entry name" value="HOMEOBOX LEUCINE ZIPPER PROTEIN"/>
    <property type="match status" value="1"/>
</dbReference>
<evidence type="ECO:0000313" key="2">
    <source>
        <dbReference type="EMBL" id="PRQ31273.1"/>
    </source>
</evidence>
<protein>
    <recommendedName>
        <fullName evidence="1">HD-Zip IV C-terminal domain-containing protein</fullName>
    </recommendedName>
</protein>
<reference evidence="2 3" key="1">
    <citation type="journal article" date="2018" name="Nat. Genet.">
        <title>The Rosa genome provides new insights in the design of modern roses.</title>
        <authorList>
            <person name="Bendahmane M."/>
        </authorList>
    </citation>
    <scope>NUCLEOTIDE SEQUENCE [LARGE SCALE GENOMIC DNA]</scope>
    <source>
        <strain evidence="3">cv. Old Blush</strain>
    </source>
</reference>
<feature type="domain" description="HD-Zip IV C-terminal" evidence="1">
    <location>
        <begin position="22"/>
        <end position="140"/>
    </location>
</feature>
<dbReference type="Proteomes" id="UP000238479">
    <property type="component" value="Chromosome 5"/>
</dbReference>
<evidence type="ECO:0000259" key="1">
    <source>
        <dbReference type="Pfam" id="PF25797"/>
    </source>
</evidence>
<dbReference type="Gramene" id="PRQ31273">
    <property type="protein sequence ID" value="PRQ31273"/>
    <property type="gene ID" value="RchiOBHm_Chr5g0033661"/>
</dbReference>